<protein>
    <submittedName>
        <fullName evidence="4">COG1607 Acyl-CoA hydrolase</fullName>
    </submittedName>
</protein>
<evidence type="ECO:0000256" key="1">
    <source>
        <dbReference type="ARBA" id="ARBA00022801"/>
    </source>
</evidence>
<gene>
    <name evidence="5" type="ORF">UFOVP1307_116</name>
    <name evidence="3" type="ORF">UFOVP651_7</name>
    <name evidence="4" type="ORF">UFOVP902_86</name>
</gene>
<dbReference type="GO" id="GO:0052816">
    <property type="term" value="F:long-chain fatty acyl-CoA hydrolase activity"/>
    <property type="evidence" value="ECO:0007669"/>
    <property type="project" value="TreeGrafter"/>
</dbReference>
<reference evidence="4" key="1">
    <citation type="submission" date="2020-05" db="EMBL/GenBank/DDBJ databases">
        <authorList>
            <person name="Chiriac C."/>
            <person name="Salcher M."/>
            <person name="Ghai R."/>
            <person name="Kavagutti S V."/>
        </authorList>
    </citation>
    <scope>NUCLEOTIDE SEQUENCE</scope>
</reference>
<sequence length="138" mass="15183">MELISTHPIKKSDLGFHGNLFGGSLLKWIDGSAAGFAMQLCDTPRMVTVSIDKCVFERPARESQLLKIYGAPSHLGTTSVTLYMEARAHSVYTGKQSVVLKTHIKFVSIDEEGNPIPLGEKARRRIEKIIAEKVGSVK</sequence>
<feature type="domain" description="HotDog ACOT-type" evidence="2">
    <location>
        <begin position="1"/>
        <end position="112"/>
    </location>
</feature>
<dbReference type="Pfam" id="PF03061">
    <property type="entry name" value="4HBT"/>
    <property type="match status" value="1"/>
</dbReference>
<dbReference type="GO" id="GO:0006637">
    <property type="term" value="P:acyl-CoA metabolic process"/>
    <property type="evidence" value="ECO:0007669"/>
    <property type="project" value="TreeGrafter"/>
</dbReference>
<dbReference type="InterPro" id="IPR040170">
    <property type="entry name" value="Cytosol_ACT"/>
</dbReference>
<dbReference type="InterPro" id="IPR033120">
    <property type="entry name" value="HOTDOG_ACOT"/>
</dbReference>
<dbReference type="Gene3D" id="3.10.129.10">
    <property type="entry name" value="Hotdog Thioesterase"/>
    <property type="match status" value="1"/>
</dbReference>
<dbReference type="PANTHER" id="PTHR11049:SF31">
    <property type="entry name" value="HOTDOG ACOT-TYPE DOMAIN-CONTAINING PROTEIN"/>
    <property type="match status" value="1"/>
</dbReference>
<dbReference type="SUPFAM" id="SSF54637">
    <property type="entry name" value="Thioesterase/thiol ester dehydrase-isomerase"/>
    <property type="match status" value="1"/>
</dbReference>
<accession>A0A6J5PMU4</accession>
<dbReference type="PROSITE" id="PS51770">
    <property type="entry name" value="HOTDOG_ACOT"/>
    <property type="match status" value="1"/>
</dbReference>
<proteinExistence type="predicted"/>
<dbReference type="InterPro" id="IPR029069">
    <property type="entry name" value="HotDog_dom_sf"/>
</dbReference>
<evidence type="ECO:0000313" key="4">
    <source>
        <dbReference type="EMBL" id="CAB4170691.1"/>
    </source>
</evidence>
<evidence type="ECO:0000313" key="3">
    <source>
        <dbReference type="EMBL" id="CAB4154515.1"/>
    </source>
</evidence>
<name>A0A6J5PMU4_9CAUD</name>
<dbReference type="EMBL" id="LR796625">
    <property type="protein sequence ID" value="CAB4154515.1"/>
    <property type="molecule type" value="Genomic_DNA"/>
</dbReference>
<evidence type="ECO:0000259" key="2">
    <source>
        <dbReference type="PROSITE" id="PS51770"/>
    </source>
</evidence>
<keyword evidence="1 4" id="KW-0378">Hydrolase</keyword>
<dbReference type="EMBL" id="LR796859">
    <property type="protein sequence ID" value="CAB4170691.1"/>
    <property type="molecule type" value="Genomic_DNA"/>
</dbReference>
<dbReference type="GO" id="GO:0009062">
    <property type="term" value="P:fatty acid catabolic process"/>
    <property type="evidence" value="ECO:0007669"/>
    <property type="project" value="TreeGrafter"/>
</dbReference>
<dbReference type="CDD" id="cd03442">
    <property type="entry name" value="BFIT_BACH"/>
    <property type="match status" value="1"/>
</dbReference>
<dbReference type="PANTHER" id="PTHR11049">
    <property type="entry name" value="ACYL COENZYME A THIOESTER HYDROLASE"/>
    <property type="match status" value="1"/>
</dbReference>
<dbReference type="EMBL" id="LR797270">
    <property type="protein sequence ID" value="CAB4198492.1"/>
    <property type="molecule type" value="Genomic_DNA"/>
</dbReference>
<organism evidence="4">
    <name type="scientific">uncultured Caudovirales phage</name>
    <dbReference type="NCBI Taxonomy" id="2100421"/>
    <lineage>
        <taxon>Viruses</taxon>
        <taxon>Duplodnaviria</taxon>
        <taxon>Heunggongvirae</taxon>
        <taxon>Uroviricota</taxon>
        <taxon>Caudoviricetes</taxon>
        <taxon>Peduoviridae</taxon>
        <taxon>Maltschvirus</taxon>
        <taxon>Maltschvirus maltsch</taxon>
    </lineage>
</organism>
<dbReference type="InterPro" id="IPR006683">
    <property type="entry name" value="Thioestr_dom"/>
</dbReference>
<evidence type="ECO:0000313" key="5">
    <source>
        <dbReference type="EMBL" id="CAB4198492.1"/>
    </source>
</evidence>